<proteinExistence type="predicted"/>
<dbReference type="Proteomes" id="UP001174909">
    <property type="component" value="Unassembled WGS sequence"/>
</dbReference>
<keyword evidence="1" id="KW-0472">Membrane</keyword>
<keyword evidence="1" id="KW-0812">Transmembrane</keyword>
<accession>A0AA35RQS8</accession>
<evidence type="ECO:0000313" key="2">
    <source>
        <dbReference type="EMBL" id="CAI8015577.1"/>
    </source>
</evidence>
<evidence type="ECO:0000313" key="3">
    <source>
        <dbReference type="Proteomes" id="UP001174909"/>
    </source>
</evidence>
<feature type="transmembrane region" description="Helical" evidence="1">
    <location>
        <begin position="29"/>
        <end position="48"/>
    </location>
</feature>
<organism evidence="2 3">
    <name type="scientific">Geodia barretti</name>
    <name type="common">Barrett's horny sponge</name>
    <dbReference type="NCBI Taxonomy" id="519541"/>
    <lineage>
        <taxon>Eukaryota</taxon>
        <taxon>Metazoa</taxon>
        <taxon>Porifera</taxon>
        <taxon>Demospongiae</taxon>
        <taxon>Heteroscleromorpha</taxon>
        <taxon>Tetractinellida</taxon>
        <taxon>Astrophorina</taxon>
        <taxon>Geodiidae</taxon>
        <taxon>Geodia</taxon>
    </lineage>
</organism>
<dbReference type="EMBL" id="CASHTH010001460">
    <property type="protein sequence ID" value="CAI8015577.1"/>
    <property type="molecule type" value="Genomic_DNA"/>
</dbReference>
<name>A0AA35RQS8_GEOBA</name>
<keyword evidence="3" id="KW-1185">Reference proteome</keyword>
<protein>
    <submittedName>
        <fullName evidence="2">Uncharacterized protein</fullName>
    </submittedName>
</protein>
<keyword evidence="1" id="KW-1133">Transmembrane helix</keyword>
<dbReference type="AlphaFoldDB" id="A0AA35RQS8"/>
<reference evidence="2" key="1">
    <citation type="submission" date="2023-03" db="EMBL/GenBank/DDBJ databases">
        <authorList>
            <person name="Steffen K."/>
            <person name="Cardenas P."/>
        </authorList>
    </citation>
    <scope>NUCLEOTIDE SEQUENCE</scope>
</reference>
<feature type="non-terminal residue" evidence="2">
    <location>
        <position position="82"/>
    </location>
</feature>
<comment type="caution">
    <text evidence="2">The sequence shown here is derived from an EMBL/GenBank/DDBJ whole genome shotgun (WGS) entry which is preliminary data.</text>
</comment>
<gene>
    <name evidence="2" type="ORF">GBAR_LOCUS9632</name>
</gene>
<sequence length="82" mass="9303">MVSSQKFSFWYCTLSCTCGYHKECSISSVLVTALFCSFITTCLIRSIFIESSLSVPSFTGYNCLYGAKHVRYFKDTEYNIAC</sequence>
<evidence type="ECO:0000256" key="1">
    <source>
        <dbReference type="SAM" id="Phobius"/>
    </source>
</evidence>